<dbReference type="AlphaFoldDB" id="A8MA47"/>
<dbReference type="OrthoDB" id="9915at2157"/>
<accession>A8MA47</accession>
<dbReference type="Proteomes" id="UP000001137">
    <property type="component" value="Chromosome"/>
</dbReference>
<evidence type="ECO:0000256" key="2">
    <source>
        <dbReference type="ARBA" id="ARBA00022898"/>
    </source>
</evidence>
<sequence>MSINVGVNKSIDLMPLIQEAWEFTRRMESMGYVIRTPLYRSERLSSNGLNVYLKLENLQRSGSFKVRGVFFAVHKYMRDGYEHFLTVSTGNHAVALAYVASILRVRATVVVPETTQRSKVEDMERYGAEVIKYGRSYVEAEKKALEISSSDQRIKLIHTFNDYYVIAGHTTIGLEILEDLPNVDAILIPLGGGALPAGVSYLVRHVKPSTKVYGVQPENAPFYVLSLKEGKPVVLSSIETIADGLASRPGEIPFEYIRRYLDGVLLVNERDIERAVYVLLKYEHVIAEGAGAIAIGPIINGDLVKKLGQGGVYNVVAVITGSHIDVERLRKILENEKAYEGRT</sequence>
<gene>
    <name evidence="5" type="ordered locus">Cmaq_0128</name>
</gene>
<dbReference type="CDD" id="cd01562">
    <property type="entry name" value="Thr-dehyd"/>
    <property type="match status" value="1"/>
</dbReference>
<proteinExistence type="predicted"/>
<dbReference type="EMBL" id="CP000852">
    <property type="protein sequence ID" value="ABW00979.1"/>
    <property type="molecule type" value="Genomic_DNA"/>
</dbReference>
<evidence type="ECO:0000313" key="5">
    <source>
        <dbReference type="EMBL" id="ABW00979.1"/>
    </source>
</evidence>
<keyword evidence="2" id="KW-0663">Pyridoxal phosphate</keyword>
<dbReference type="KEGG" id="cma:Cmaq_0128"/>
<dbReference type="STRING" id="397948.Cmaq_0128"/>
<dbReference type="PANTHER" id="PTHR48078">
    <property type="entry name" value="THREONINE DEHYDRATASE, MITOCHONDRIAL-RELATED"/>
    <property type="match status" value="1"/>
</dbReference>
<dbReference type="InterPro" id="IPR001926">
    <property type="entry name" value="TrpB-like_PALP"/>
</dbReference>
<keyword evidence="3" id="KW-0456">Lyase</keyword>
<protein>
    <submittedName>
        <fullName evidence="5">Pyridoxal-5'-phosphate-dependent protein beta subunit</fullName>
    </submittedName>
</protein>
<dbReference type="GO" id="GO:0003941">
    <property type="term" value="F:L-serine ammonia-lyase activity"/>
    <property type="evidence" value="ECO:0007669"/>
    <property type="project" value="TreeGrafter"/>
</dbReference>
<dbReference type="InterPro" id="IPR050147">
    <property type="entry name" value="Ser/Thr_Dehydratase"/>
</dbReference>
<dbReference type="Gene3D" id="3.40.50.1100">
    <property type="match status" value="2"/>
</dbReference>
<evidence type="ECO:0000256" key="1">
    <source>
        <dbReference type="ARBA" id="ARBA00001933"/>
    </source>
</evidence>
<dbReference type="RefSeq" id="WP_012185199.1">
    <property type="nucleotide sequence ID" value="NC_009954.1"/>
</dbReference>
<dbReference type="GO" id="GO:0006567">
    <property type="term" value="P:L-threonine catabolic process"/>
    <property type="evidence" value="ECO:0007669"/>
    <property type="project" value="TreeGrafter"/>
</dbReference>
<dbReference type="SUPFAM" id="SSF53686">
    <property type="entry name" value="Tryptophan synthase beta subunit-like PLP-dependent enzymes"/>
    <property type="match status" value="1"/>
</dbReference>
<dbReference type="eggNOG" id="arCOG01431">
    <property type="taxonomic scope" value="Archaea"/>
</dbReference>
<name>A8MA47_CALMQ</name>
<organism evidence="5 6">
    <name type="scientific">Caldivirga maquilingensis (strain ATCC 700844 / DSM 13496 / JCM 10307 / IC-167)</name>
    <dbReference type="NCBI Taxonomy" id="397948"/>
    <lineage>
        <taxon>Archaea</taxon>
        <taxon>Thermoproteota</taxon>
        <taxon>Thermoprotei</taxon>
        <taxon>Thermoproteales</taxon>
        <taxon>Thermoproteaceae</taxon>
        <taxon>Caldivirga</taxon>
    </lineage>
</organism>
<evidence type="ECO:0000313" key="6">
    <source>
        <dbReference type="Proteomes" id="UP000001137"/>
    </source>
</evidence>
<dbReference type="PANTHER" id="PTHR48078:SF6">
    <property type="entry name" value="L-THREONINE DEHYDRATASE CATABOLIC TDCB"/>
    <property type="match status" value="1"/>
</dbReference>
<evidence type="ECO:0000256" key="3">
    <source>
        <dbReference type="ARBA" id="ARBA00023239"/>
    </source>
</evidence>
<feature type="domain" description="Tryptophan synthase beta chain-like PALP" evidence="4">
    <location>
        <begin position="33"/>
        <end position="321"/>
    </location>
</feature>
<reference evidence="5 6" key="1">
    <citation type="submission" date="2007-10" db="EMBL/GenBank/DDBJ databases">
        <title>Complete sequence of Caldivirga maquilingensis IC-167.</title>
        <authorList>
            <consortium name="US DOE Joint Genome Institute"/>
            <person name="Copeland A."/>
            <person name="Lucas S."/>
            <person name="Lapidus A."/>
            <person name="Barry K."/>
            <person name="Glavina del Rio T."/>
            <person name="Dalin E."/>
            <person name="Tice H."/>
            <person name="Pitluck S."/>
            <person name="Saunders E."/>
            <person name="Brettin T."/>
            <person name="Bruce D."/>
            <person name="Detter J.C."/>
            <person name="Han C."/>
            <person name="Schmutz J."/>
            <person name="Larimer F."/>
            <person name="Land M."/>
            <person name="Hauser L."/>
            <person name="Kyrpides N."/>
            <person name="Ivanova N."/>
            <person name="Biddle J.F."/>
            <person name="Zhang Z."/>
            <person name="Fitz-Gibbon S.T."/>
            <person name="Lowe T.M."/>
            <person name="Saltikov C."/>
            <person name="House C.H."/>
            <person name="Richardson P."/>
        </authorList>
    </citation>
    <scope>NUCLEOTIDE SEQUENCE [LARGE SCALE GENOMIC DNA]</scope>
    <source>
        <strain evidence="6">ATCC 700844 / DSM 13496 / JCM 10307 / IC-167</strain>
    </source>
</reference>
<comment type="cofactor">
    <cofactor evidence="1">
        <name>pyridoxal 5'-phosphate</name>
        <dbReference type="ChEBI" id="CHEBI:597326"/>
    </cofactor>
</comment>
<dbReference type="Pfam" id="PF00291">
    <property type="entry name" value="PALP"/>
    <property type="match status" value="1"/>
</dbReference>
<dbReference type="InterPro" id="IPR036052">
    <property type="entry name" value="TrpB-like_PALP_sf"/>
</dbReference>
<dbReference type="GO" id="GO:0006565">
    <property type="term" value="P:L-serine catabolic process"/>
    <property type="evidence" value="ECO:0007669"/>
    <property type="project" value="TreeGrafter"/>
</dbReference>
<dbReference type="HOGENOM" id="CLU_021152_4_1_2"/>
<evidence type="ECO:0000259" key="4">
    <source>
        <dbReference type="Pfam" id="PF00291"/>
    </source>
</evidence>
<keyword evidence="6" id="KW-1185">Reference proteome</keyword>
<dbReference type="GO" id="GO:0004794">
    <property type="term" value="F:threonine deaminase activity"/>
    <property type="evidence" value="ECO:0007669"/>
    <property type="project" value="TreeGrafter"/>
</dbReference>
<dbReference type="GeneID" id="5709291"/>
<dbReference type="GO" id="GO:0009097">
    <property type="term" value="P:isoleucine biosynthetic process"/>
    <property type="evidence" value="ECO:0007669"/>
    <property type="project" value="TreeGrafter"/>
</dbReference>